<dbReference type="PANTHER" id="PTHR19288">
    <property type="entry name" value="4-NITROPHENYLPHOSPHATASE-RELATED"/>
    <property type="match status" value="1"/>
</dbReference>
<organism evidence="1 2">
    <name type="scientific">Aurantimicrobium minutum</name>
    <dbReference type="NCBI Taxonomy" id="708131"/>
    <lineage>
        <taxon>Bacteria</taxon>
        <taxon>Bacillati</taxon>
        <taxon>Actinomycetota</taxon>
        <taxon>Actinomycetes</taxon>
        <taxon>Micrococcales</taxon>
        <taxon>Microbacteriaceae</taxon>
        <taxon>Aurantimicrobium</taxon>
    </lineage>
</organism>
<dbReference type="OrthoDB" id="3400930at2"/>
<name>A0A173LWM7_9MICO</name>
<dbReference type="GeneID" id="80451906"/>
<dbReference type="SUPFAM" id="SSF56784">
    <property type="entry name" value="HAD-like"/>
    <property type="match status" value="1"/>
</dbReference>
<dbReference type="InterPro" id="IPR006357">
    <property type="entry name" value="HAD-SF_hydro_IIA"/>
</dbReference>
<dbReference type="Proteomes" id="UP000243847">
    <property type="component" value="Chromosome sequence1"/>
</dbReference>
<dbReference type="Pfam" id="PF13242">
    <property type="entry name" value="Hydrolase_like"/>
    <property type="match status" value="1"/>
</dbReference>
<dbReference type="NCBIfam" id="TIGR01460">
    <property type="entry name" value="HAD-SF-IIA"/>
    <property type="match status" value="1"/>
</dbReference>
<dbReference type="Pfam" id="PF13344">
    <property type="entry name" value="Hydrolase_6"/>
    <property type="match status" value="1"/>
</dbReference>
<dbReference type="PANTHER" id="PTHR19288:SF95">
    <property type="entry name" value="D-GLYCEROL 3-PHOSPHATE PHOSPHATASE"/>
    <property type="match status" value="1"/>
</dbReference>
<dbReference type="AlphaFoldDB" id="A0A173LWM7"/>
<dbReference type="EMBL" id="AP017457">
    <property type="protein sequence ID" value="BAU99258.1"/>
    <property type="molecule type" value="Genomic_DNA"/>
</dbReference>
<dbReference type="RefSeq" id="WP_096381447.1">
    <property type="nucleotide sequence ID" value="NZ_AP017457.1"/>
</dbReference>
<dbReference type="InterPro" id="IPR023214">
    <property type="entry name" value="HAD_sf"/>
</dbReference>
<protein>
    <submittedName>
        <fullName evidence="1">Phosphatase</fullName>
    </submittedName>
</protein>
<proteinExistence type="predicted"/>
<dbReference type="GO" id="GO:0005737">
    <property type="term" value="C:cytoplasm"/>
    <property type="evidence" value="ECO:0007669"/>
    <property type="project" value="TreeGrafter"/>
</dbReference>
<dbReference type="GO" id="GO:0016791">
    <property type="term" value="F:phosphatase activity"/>
    <property type="evidence" value="ECO:0007669"/>
    <property type="project" value="TreeGrafter"/>
</dbReference>
<evidence type="ECO:0000313" key="2">
    <source>
        <dbReference type="Proteomes" id="UP000243847"/>
    </source>
</evidence>
<dbReference type="Gene3D" id="3.40.50.1000">
    <property type="entry name" value="HAD superfamily/HAD-like"/>
    <property type="match status" value="2"/>
</dbReference>
<reference evidence="1 2" key="1">
    <citation type="journal article" date="2016" name="Genome Announc.">
        <title>Complete Genome Sequence of Aurantimicrobium minutum Type Strain KNCT, a Planktonic Ultramicrobacterium Isolated from River Water.</title>
        <authorList>
            <person name="Nakai R."/>
            <person name="Fujisawa T."/>
            <person name="Nakamura Y."/>
            <person name="Nishide H."/>
            <person name="Uchiyama I."/>
            <person name="Baba T."/>
            <person name="Toyoda A."/>
            <person name="Fujiyama A."/>
            <person name="Naganuma T."/>
            <person name="Niki H."/>
        </authorList>
    </citation>
    <scope>NUCLEOTIDE SEQUENCE [LARGE SCALE GENOMIC DNA]</scope>
    <source>
        <strain evidence="1 2">KNC</strain>
    </source>
</reference>
<sequence>MSLFSKKQPILGPSPVEGKSVVLADLDGVVYAGPGAIDYAVESLNSVAEHTRVGYITNNASRTAASVAFHLRELGLDCAEEDVVTSPQAAMHLLAEVVEPGSTILVVGGEGLTYELEKNGYTVTFSAEDNPAAVIQGFSPELGWKHLAEAAFALNARPSADAFGGTVTDAQGEGIPWVATNMDWTIPVARGVAPGNGTLVSAVHTAVGRLPQVAGKPELPIFEEAARRFGTAEAPETALFIGDRLDTDVMGGNRAGMETVLVLTGIDQPKQLLAAPAGSRPTYILGDLRELQLPYPTPVTNKDGSVTVRGATVRKEGMDLVIVSRGEDKLDLLRAACQVIWDSGLAIFGFTVPEELYLF</sequence>
<evidence type="ECO:0000313" key="1">
    <source>
        <dbReference type="EMBL" id="BAU99258.1"/>
    </source>
</evidence>
<gene>
    <name evidence="1" type="ORF">AUMI_17160</name>
</gene>
<accession>A0A173LWM7</accession>
<dbReference type="KEGG" id="amin:AUMI_17160"/>
<dbReference type="InterPro" id="IPR036412">
    <property type="entry name" value="HAD-like_sf"/>
</dbReference>